<dbReference type="EMBL" id="KN832998">
    <property type="protein sequence ID" value="KIM81656.1"/>
    <property type="molecule type" value="Genomic_DNA"/>
</dbReference>
<proteinExistence type="predicted"/>
<organism evidence="1 2">
    <name type="scientific">Piloderma croceum (strain F 1598)</name>
    <dbReference type="NCBI Taxonomy" id="765440"/>
    <lineage>
        <taxon>Eukaryota</taxon>
        <taxon>Fungi</taxon>
        <taxon>Dikarya</taxon>
        <taxon>Basidiomycota</taxon>
        <taxon>Agaricomycotina</taxon>
        <taxon>Agaricomycetes</taxon>
        <taxon>Agaricomycetidae</taxon>
        <taxon>Atheliales</taxon>
        <taxon>Atheliaceae</taxon>
        <taxon>Piloderma</taxon>
    </lineage>
</organism>
<dbReference type="HOGENOM" id="CLU_3088048_0_0_1"/>
<protein>
    <submittedName>
        <fullName evidence="1">Uncharacterized protein</fullName>
    </submittedName>
</protein>
<name>A0A0C3FRB7_PILCF</name>
<gene>
    <name evidence="1" type="ORF">PILCRDRAFT_821418</name>
</gene>
<reference evidence="2" key="2">
    <citation type="submission" date="2015-01" db="EMBL/GenBank/DDBJ databases">
        <title>Evolutionary Origins and Diversification of the Mycorrhizal Mutualists.</title>
        <authorList>
            <consortium name="DOE Joint Genome Institute"/>
            <consortium name="Mycorrhizal Genomics Consortium"/>
            <person name="Kohler A."/>
            <person name="Kuo A."/>
            <person name="Nagy L.G."/>
            <person name="Floudas D."/>
            <person name="Copeland A."/>
            <person name="Barry K.W."/>
            <person name="Cichocki N."/>
            <person name="Veneault-Fourrey C."/>
            <person name="LaButti K."/>
            <person name="Lindquist E.A."/>
            <person name="Lipzen A."/>
            <person name="Lundell T."/>
            <person name="Morin E."/>
            <person name="Murat C."/>
            <person name="Riley R."/>
            <person name="Ohm R."/>
            <person name="Sun H."/>
            <person name="Tunlid A."/>
            <person name="Henrissat B."/>
            <person name="Grigoriev I.V."/>
            <person name="Hibbett D.S."/>
            <person name="Martin F."/>
        </authorList>
    </citation>
    <scope>NUCLEOTIDE SEQUENCE [LARGE SCALE GENOMIC DNA]</scope>
    <source>
        <strain evidence="2">F 1598</strain>
    </source>
</reference>
<dbReference type="InParanoid" id="A0A0C3FRB7"/>
<keyword evidence="2" id="KW-1185">Reference proteome</keyword>
<reference evidence="1 2" key="1">
    <citation type="submission" date="2014-04" db="EMBL/GenBank/DDBJ databases">
        <authorList>
            <consortium name="DOE Joint Genome Institute"/>
            <person name="Kuo A."/>
            <person name="Tarkka M."/>
            <person name="Buscot F."/>
            <person name="Kohler A."/>
            <person name="Nagy L.G."/>
            <person name="Floudas D."/>
            <person name="Copeland A."/>
            <person name="Barry K.W."/>
            <person name="Cichocki N."/>
            <person name="Veneault-Fourrey C."/>
            <person name="LaButti K."/>
            <person name="Lindquist E.A."/>
            <person name="Lipzen A."/>
            <person name="Lundell T."/>
            <person name="Morin E."/>
            <person name="Murat C."/>
            <person name="Sun H."/>
            <person name="Tunlid A."/>
            <person name="Henrissat B."/>
            <person name="Grigoriev I.V."/>
            <person name="Hibbett D.S."/>
            <person name="Martin F."/>
            <person name="Nordberg H.P."/>
            <person name="Cantor M.N."/>
            <person name="Hua S.X."/>
        </authorList>
    </citation>
    <scope>NUCLEOTIDE SEQUENCE [LARGE SCALE GENOMIC DNA]</scope>
    <source>
        <strain evidence="1 2">F 1598</strain>
    </source>
</reference>
<dbReference type="Proteomes" id="UP000054166">
    <property type="component" value="Unassembled WGS sequence"/>
</dbReference>
<evidence type="ECO:0000313" key="1">
    <source>
        <dbReference type="EMBL" id="KIM81656.1"/>
    </source>
</evidence>
<evidence type="ECO:0000313" key="2">
    <source>
        <dbReference type="Proteomes" id="UP000054166"/>
    </source>
</evidence>
<sequence length="52" mass="6212">MYLYEIESERNTIKKALAFPHPRGRNICLQRSQLSIKSDTRRSLAENNRRYS</sequence>
<dbReference type="AlphaFoldDB" id="A0A0C3FRB7"/>
<accession>A0A0C3FRB7</accession>